<keyword evidence="2" id="KW-1133">Transmembrane helix</keyword>
<dbReference type="Pfam" id="PF10028">
    <property type="entry name" value="DUF2270"/>
    <property type="match status" value="1"/>
</dbReference>
<protein>
    <submittedName>
        <fullName evidence="3">Uncharacterized membrane protein</fullName>
    </submittedName>
</protein>
<feature type="transmembrane region" description="Helical" evidence="2">
    <location>
        <begin position="104"/>
        <end position="122"/>
    </location>
</feature>
<feature type="transmembrane region" description="Helical" evidence="2">
    <location>
        <begin position="210"/>
        <end position="235"/>
    </location>
</feature>
<feature type="compositionally biased region" description="Basic and acidic residues" evidence="1">
    <location>
        <begin position="1"/>
        <end position="15"/>
    </location>
</feature>
<evidence type="ECO:0000256" key="2">
    <source>
        <dbReference type="SAM" id="Phobius"/>
    </source>
</evidence>
<sequence length="263" mass="29892">MNRSDQRRSSERDSTDSSSDDVAGHAEPSSAETTFDPSDEQARTLGRGFFEETSAPGSAMAHLYRGEIHRMKMWRERLDRSSNWAVTVMAAILTWAFADASNPHYVILVGALMVGIFLVIEARRYRGYDIWRSRVRLLQENVFAYALDPSQGIEDDEWRRKLSRDYRTPTTKITYEEAIAHRLRRVYLPLFTVLGAAWLFRITVMPTTGWPASAAIGMIPGAVVTGLVITAYLGLVSITFRPRRWQAHGELRNCDIGAWDEME</sequence>
<dbReference type="EMBL" id="FOTC01000001">
    <property type="protein sequence ID" value="SFK63013.1"/>
    <property type="molecule type" value="Genomic_DNA"/>
</dbReference>
<keyword evidence="2" id="KW-0472">Membrane</keyword>
<feature type="region of interest" description="Disordered" evidence="1">
    <location>
        <begin position="1"/>
        <end position="39"/>
    </location>
</feature>
<dbReference type="Proteomes" id="UP000199607">
    <property type="component" value="Unassembled WGS sequence"/>
</dbReference>
<gene>
    <name evidence="3" type="ORF">SAMN04487950_0266</name>
</gene>
<organism evidence="3 4">
    <name type="scientific">Halogranum rubrum</name>
    <dbReference type="NCBI Taxonomy" id="553466"/>
    <lineage>
        <taxon>Archaea</taxon>
        <taxon>Methanobacteriati</taxon>
        <taxon>Methanobacteriota</taxon>
        <taxon>Stenosarchaea group</taxon>
        <taxon>Halobacteria</taxon>
        <taxon>Halobacteriales</taxon>
        <taxon>Haloferacaceae</taxon>
    </lineage>
</organism>
<accession>A0A1I4B394</accession>
<keyword evidence="4" id="KW-1185">Reference proteome</keyword>
<proteinExistence type="predicted"/>
<evidence type="ECO:0000313" key="4">
    <source>
        <dbReference type="Proteomes" id="UP000199607"/>
    </source>
</evidence>
<dbReference type="STRING" id="553466.SAMN04487950_0266"/>
<evidence type="ECO:0000256" key="1">
    <source>
        <dbReference type="SAM" id="MobiDB-lite"/>
    </source>
</evidence>
<dbReference type="InterPro" id="IPR014470">
    <property type="entry name" value="UCP01500"/>
</dbReference>
<reference evidence="4" key="1">
    <citation type="submission" date="2016-10" db="EMBL/GenBank/DDBJ databases">
        <authorList>
            <person name="Varghese N."/>
            <person name="Submissions S."/>
        </authorList>
    </citation>
    <scope>NUCLEOTIDE SEQUENCE [LARGE SCALE GENOMIC DNA]</scope>
    <source>
        <strain evidence="4">CGMCC 1.7738</strain>
    </source>
</reference>
<dbReference type="AlphaFoldDB" id="A0A1I4B394"/>
<keyword evidence="2" id="KW-0812">Transmembrane</keyword>
<name>A0A1I4B394_9EURY</name>
<dbReference type="RefSeq" id="WP_177197504.1">
    <property type="nucleotide sequence ID" value="NZ_FOTC01000001.1"/>
</dbReference>
<feature type="transmembrane region" description="Helical" evidence="2">
    <location>
        <begin position="81"/>
        <end position="98"/>
    </location>
</feature>
<feature type="transmembrane region" description="Helical" evidence="2">
    <location>
        <begin position="186"/>
        <end position="204"/>
    </location>
</feature>
<evidence type="ECO:0000313" key="3">
    <source>
        <dbReference type="EMBL" id="SFK63013.1"/>
    </source>
</evidence>